<dbReference type="PANTHER" id="PTHR45947:SF3">
    <property type="entry name" value="SULFOQUINOVOSYL TRANSFERASE SQD2"/>
    <property type="match status" value="1"/>
</dbReference>
<dbReference type="Pfam" id="PF13439">
    <property type="entry name" value="Glyco_transf_4"/>
    <property type="match status" value="1"/>
</dbReference>
<proteinExistence type="predicted"/>
<name>A0A150KH56_HEYCO</name>
<dbReference type="PATRIC" id="fig|1398.25.peg.1858"/>
<dbReference type="SUPFAM" id="SSF53756">
    <property type="entry name" value="UDP-Glycosyltransferase/glycogen phosphorylase"/>
    <property type="match status" value="1"/>
</dbReference>
<dbReference type="PANTHER" id="PTHR45947">
    <property type="entry name" value="SULFOQUINOVOSYL TRANSFERASE SQD2"/>
    <property type="match status" value="1"/>
</dbReference>
<dbReference type="Gene3D" id="3.40.50.2000">
    <property type="entry name" value="Glycogen Phosphorylase B"/>
    <property type="match status" value="2"/>
</dbReference>
<accession>A0A150KH56</accession>
<dbReference type="EMBL" id="LQYI01000024">
    <property type="protein sequence ID" value="KYC71711.1"/>
    <property type="molecule type" value="Genomic_DNA"/>
</dbReference>
<dbReference type="RefSeq" id="WP_061574509.1">
    <property type="nucleotide sequence ID" value="NZ_CP110483.1"/>
</dbReference>
<dbReference type="Pfam" id="PF00534">
    <property type="entry name" value="Glycos_transf_1"/>
    <property type="match status" value="1"/>
</dbReference>
<dbReference type="GO" id="GO:0071793">
    <property type="term" value="P:bacillithiol biosynthetic process"/>
    <property type="evidence" value="ECO:0007669"/>
    <property type="project" value="InterPro"/>
</dbReference>
<dbReference type="InterPro" id="IPR028098">
    <property type="entry name" value="Glyco_trans_4-like_N"/>
</dbReference>
<dbReference type="GO" id="GO:0016757">
    <property type="term" value="F:glycosyltransferase activity"/>
    <property type="evidence" value="ECO:0007669"/>
    <property type="project" value="InterPro"/>
</dbReference>
<evidence type="ECO:0000313" key="1">
    <source>
        <dbReference type="EMBL" id="KYC71711.1"/>
    </source>
</evidence>
<dbReference type="NCBIfam" id="TIGR03999">
    <property type="entry name" value="thiol_BshA"/>
    <property type="match status" value="1"/>
</dbReference>
<protein>
    <submittedName>
        <fullName evidence="1">Uncharacterized protein</fullName>
    </submittedName>
</protein>
<dbReference type="InterPro" id="IPR001296">
    <property type="entry name" value="Glyco_trans_1"/>
</dbReference>
<sequence>MKKLKIGITCYPTVGGSGVIATELGQLLAENGHEIHFITSSVPFRLNKMYPNIYTHQVEVNQYAVFQYPPYDIALASKIAEVAEREQLDVLHVHYAIPHAICAILGKMMTGTRMKIVTTLHGTDITVLGYDPSLVSAIRFGIERSDAVTAVSDALVRQTYDLIRPQKNISTVYNFVDERVYRKMEAGHLKQDYGISEKEKVLIHVSNFRAVKRVPDVVKAFAKVRAQMPAKLLLVGDGPEMTVVSRLVAQCGIEKDVLFLGKQDRLEELYAISDLMLLLSEKESFGLVALEAMACGVPCIGTRVGGIPEVITDGMNGYLCGLGDVEAVAGKAIRLLEDPGLYAAFSKACEKTVKDKFYSRNILKQYEQIYEQTVNEVDGHAPAISDGASHYPDA</sequence>
<evidence type="ECO:0000313" key="2">
    <source>
        <dbReference type="Proteomes" id="UP000075304"/>
    </source>
</evidence>
<reference evidence="1 2" key="1">
    <citation type="submission" date="2016-01" db="EMBL/GenBank/DDBJ databases">
        <title>Genome Sequences of Twelve Sporeforming Bacillus Species Isolated from Foods.</title>
        <authorList>
            <person name="Berendsen E.M."/>
            <person name="Wells-Bennik M.H."/>
            <person name="Krawcyk A.O."/>
            <person name="De Jong A."/>
            <person name="Holsappel S."/>
            <person name="Eijlander R.T."/>
            <person name="Kuipers O.P."/>
        </authorList>
    </citation>
    <scope>NUCLEOTIDE SEQUENCE [LARGE SCALE GENOMIC DNA]</scope>
    <source>
        <strain evidence="1 2">B4099</strain>
    </source>
</reference>
<dbReference type="InterPro" id="IPR050194">
    <property type="entry name" value="Glycosyltransferase_grp1"/>
</dbReference>
<gene>
    <name evidence="1" type="ORF">B4099_3252</name>
</gene>
<comment type="caution">
    <text evidence="1">The sequence shown here is derived from an EMBL/GenBank/DDBJ whole genome shotgun (WGS) entry which is preliminary data.</text>
</comment>
<organism evidence="1 2">
    <name type="scientific">Heyndrickxia coagulans</name>
    <name type="common">Weizmannia coagulans</name>
    <dbReference type="NCBI Taxonomy" id="1398"/>
    <lineage>
        <taxon>Bacteria</taxon>
        <taxon>Bacillati</taxon>
        <taxon>Bacillota</taxon>
        <taxon>Bacilli</taxon>
        <taxon>Bacillales</taxon>
        <taxon>Bacillaceae</taxon>
        <taxon>Heyndrickxia</taxon>
    </lineage>
</organism>
<dbReference type="AlphaFoldDB" id="A0A150KH56"/>
<dbReference type="Proteomes" id="UP000075304">
    <property type="component" value="Unassembled WGS sequence"/>
</dbReference>
<dbReference type="InterPro" id="IPR023881">
    <property type="entry name" value="Thiol_BshA"/>
</dbReference>